<keyword evidence="8 11" id="KW-1133">Transmembrane helix</keyword>
<gene>
    <name evidence="15" type="ORF">NE630_09870</name>
</gene>
<keyword evidence="2" id="KW-0813">Transport</keyword>
<comment type="subcellular location">
    <subcellularLocation>
        <location evidence="1">Cell membrane</location>
        <topology evidence="1">Multi-pass membrane protein</topology>
    </subcellularLocation>
</comment>
<dbReference type="SUPFAM" id="SSF52540">
    <property type="entry name" value="P-loop containing nucleoside triphosphate hydrolases"/>
    <property type="match status" value="1"/>
</dbReference>
<feature type="region of interest" description="Disordered" evidence="10">
    <location>
        <begin position="1"/>
        <end position="23"/>
    </location>
</feature>
<dbReference type="InterPro" id="IPR039421">
    <property type="entry name" value="Type_1_exporter"/>
</dbReference>
<dbReference type="PROSITE" id="PS50990">
    <property type="entry name" value="PEPTIDASE_C39"/>
    <property type="match status" value="1"/>
</dbReference>
<sequence length="731" mass="79623">MRQDNVSEHSPQENLRETAAPAGAASLSGGPLAASLTLIAALHGRRVSRDSLLSGLPMENGILSPALFSRAAKRAGLASKIIKSPLERINGLLCPAVLILSGSRACVLTALDAAAEKASVIFPGEMDEGTAELSFETLRDIYTGYVIYLKPQFKFDDRAAAPKERRGHWFWETLGAERKIYRDVVIASLLSNIFAFAMPLFVMNVYNRVVPNNAVETLWVMAIGVFIMITADFALHMARGYLTDLAASRTNTRLSADMMEQVLGMRSEARPASVGSMVNSIQGFDSVRSFISSATVFAYVDLPFSIFFIIVIAVIAWPLAVPILIGGILVLAEAVMVQRQMRELSETTNRASSLKNATMVESLVAIESVKTQNLENTVQNRWEKTVAHLEAANVKMRLLSSAVVSWTQWVNVTISIATMVIGVYLIRANAISMGSLIAAYMLSSRAMMPISRVAGLLMQYYSTSRSLSALDDIMNKETEHGDSATFLSRPDIAGGIEFKDLCFSYPEQERRALSALNFTVRPGEKVAVVGPIGSGKSTVFKLILKLFRPTEGAIFIDGTDSRQIDPAELRRAVGVVPQEVMLFYGTLRDNLVMGNPYITDQALLQAVQISGVDVIVRNHPKGFDMQVGERGANLSSGQRQAVAIARAVLKNPSLLLLDEPTSAMDSASEERVRHNLKIFAKDRTLLLVTHRTALLDLAERIIVLDGGRIAADGPKDKILAALKEGSIGRAY</sequence>
<keyword evidence="9 11" id="KW-0472">Membrane</keyword>
<evidence type="ECO:0000256" key="9">
    <source>
        <dbReference type="ARBA" id="ARBA00023136"/>
    </source>
</evidence>
<dbReference type="InterPro" id="IPR011527">
    <property type="entry name" value="ABC1_TM_dom"/>
</dbReference>
<dbReference type="CDD" id="cd18587">
    <property type="entry name" value="ABC_6TM_LapB_like"/>
    <property type="match status" value="1"/>
</dbReference>
<dbReference type="InterPro" id="IPR005074">
    <property type="entry name" value="Peptidase_C39"/>
</dbReference>
<evidence type="ECO:0000256" key="3">
    <source>
        <dbReference type="ARBA" id="ARBA00022475"/>
    </source>
</evidence>
<keyword evidence="5" id="KW-0547">Nucleotide-binding</keyword>
<organism evidence="15 16">
    <name type="scientific">Cloacibacillus evryensis</name>
    <dbReference type="NCBI Taxonomy" id="508460"/>
    <lineage>
        <taxon>Bacteria</taxon>
        <taxon>Thermotogati</taxon>
        <taxon>Synergistota</taxon>
        <taxon>Synergistia</taxon>
        <taxon>Synergistales</taxon>
        <taxon>Synergistaceae</taxon>
        <taxon>Cloacibacillus</taxon>
    </lineage>
</organism>
<dbReference type="InterPro" id="IPR036640">
    <property type="entry name" value="ABC1_TM_sf"/>
</dbReference>
<dbReference type="InterPro" id="IPR017871">
    <property type="entry name" value="ABC_transporter-like_CS"/>
</dbReference>
<dbReference type="AlphaFoldDB" id="A0AAW5K7K4"/>
<dbReference type="InterPro" id="IPR003593">
    <property type="entry name" value="AAA+_ATPase"/>
</dbReference>
<feature type="domain" description="ABC transporter" evidence="12">
    <location>
        <begin position="496"/>
        <end position="731"/>
    </location>
</feature>
<dbReference type="Pfam" id="PF00005">
    <property type="entry name" value="ABC_tran"/>
    <property type="match status" value="1"/>
</dbReference>
<dbReference type="Pfam" id="PF00664">
    <property type="entry name" value="ABC_membrane"/>
    <property type="match status" value="1"/>
</dbReference>
<keyword evidence="4 11" id="KW-0812">Transmembrane</keyword>
<dbReference type="PROSITE" id="PS00211">
    <property type="entry name" value="ABC_TRANSPORTER_1"/>
    <property type="match status" value="1"/>
</dbReference>
<evidence type="ECO:0000256" key="10">
    <source>
        <dbReference type="SAM" id="MobiDB-lite"/>
    </source>
</evidence>
<dbReference type="GO" id="GO:0016887">
    <property type="term" value="F:ATP hydrolysis activity"/>
    <property type="evidence" value="ECO:0007669"/>
    <property type="project" value="InterPro"/>
</dbReference>
<protein>
    <submittedName>
        <fullName evidence="15">Type I secretion system permease/ATPase</fullName>
    </submittedName>
</protein>
<dbReference type="Gene3D" id="3.90.70.10">
    <property type="entry name" value="Cysteine proteinases"/>
    <property type="match status" value="1"/>
</dbReference>
<dbReference type="GO" id="GO:0015421">
    <property type="term" value="F:ABC-type oligopeptide transporter activity"/>
    <property type="evidence" value="ECO:0007669"/>
    <property type="project" value="TreeGrafter"/>
</dbReference>
<dbReference type="PANTHER" id="PTHR43394">
    <property type="entry name" value="ATP-DEPENDENT PERMEASE MDL1, MITOCHONDRIAL"/>
    <property type="match status" value="1"/>
</dbReference>
<dbReference type="PROSITE" id="PS50929">
    <property type="entry name" value="ABC_TM1F"/>
    <property type="match status" value="1"/>
</dbReference>
<evidence type="ECO:0000256" key="11">
    <source>
        <dbReference type="SAM" id="Phobius"/>
    </source>
</evidence>
<evidence type="ECO:0000259" key="12">
    <source>
        <dbReference type="PROSITE" id="PS50893"/>
    </source>
</evidence>
<evidence type="ECO:0000256" key="2">
    <source>
        <dbReference type="ARBA" id="ARBA00022448"/>
    </source>
</evidence>
<dbReference type="GO" id="GO:0005524">
    <property type="term" value="F:ATP binding"/>
    <property type="evidence" value="ECO:0007669"/>
    <property type="project" value="UniProtKB-KW"/>
</dbReference>
<dbReference type="SUPFAM" id="SSF90123">
    <property type="entry name" value="ABC transporter transmembrane region"/>
    <property type="match status" value="1"/>
</dbReference>
<evidence type="ECO:0000259" key="14">
    <source>
        <dbReference type="PROSITE" id="PS50990"/>
    </source>
</evidence>
<dbReference type="Gene3D" id="3.40.50.300">
    <property type="entry name" value="P-loop containing nucleotide triphosphate hydrolases"/>
    <property type="match status" value="1"/>
</dbReference>
<evidence type="ECO:0000256" key="6">
    <source>
        <dbReference type="ARBA" id="ARBA00022801"/>
    </source>
</evidence>
<dbReference type="Proteomes" id="UP001205919">
    <property type="component" value="Unassembled WGS sequence"/>
</dbReference>
<feature type="domain" description="ABC transmembrane type-1" evidence="13">
    <location>
        <begin position="184"/>
        <end position="462"/>
    </location>
</feature>
<proteinExistence type="predicted"/>
<comment type="caution">
    <text evidence="15">The sequence shown here is derived from an EMBL/GenBank/DDBJ whole genome shotgun (WGS) entry which is preliminary data.</text>
</comment>
<evidence type="ECO:0000259" key="13">
    <source>
        <dbReference type="PROSITE" id="PS50929"/>
    </source>
</evidence>
<dbReference type="InterPro" id="IPR027417">
    <property type="entry name" value="P-loop_NTPase"/>
</dbReference>
<evidence type="ECO:0000256" key="4">
    <source>
        <dbReference type="ARBA" id="ARBA00022692"/>
    </source>
</evidence>
<evidence type="ECO:0000256" key="8">
    <source>
        <dbReference type="ARBA" id="ARBA00022989"/>
    </source>
</evidence>
<dbReference type="InterPro" id="IPR017750">
    <property type="entry name" value="ATPase_T1SS"/>
</dbReference>
<feature type="transmembrane region" description="Helical" evidence="11">
    <location>
        <begin position="20"/>
        <end position="42"/>
    </location>
</feature>
<dbReference type="PROSITE" id="PS50893">
    <property type="entry name" value="ABC_TRANSPORTER_2"/>
    <property type="match status" value="1"/>
</dbReference>
<dbReference type="InterPro" id="IPR003439">
    <property type="entry name" value="ABC_transporter-like_ATP-bd"/>
</dbReference>
<evidence type="ECO:0000256" key="5">
    <source>
        <dbReference type="ARBA" id="ARBA00022741"/>
    </source>
</evidence>
<keyword evidence="3" id="KW-1003">Cell membrane</keyword>
<keyword evidence="16" id="KW-1185">Reference proteome</keyword>
<dbReference type="GO" id="GO:0006508">
    <property type="term" value="P:proteolysis"/>
    <property type="evidence" value="ECO:0007669"/>
    <property type="project" value="InterPro"/>
</dbReference>
<accession>A0AAW5K7K4</accession>
<evidence type="ECO:0000313" key="16">
    <source>
        <dbReference type="Proteomes" id="UP001205919"/>
    </source>
</evidence>
<keyword evidence="6" id="KW-0378">Hydrolase</keyword>
<dbReference type="RefSeq" id="WP_256182036.1">
    <property type="nucleotide sequence ID" value="NZ_DBFBHA010000032.1"/>
</dbReference>
<dbReference type="SMART" id="SM00382">
    <property type="entry name" value="AAA"/>
    <property type="match status" value="1"/>
</dbReference>
<dbReference type="PANTHER" id="PTHR43394:SF1">
    <property type="entry name" value="ATP-BINDING CASSETTE SUB-FAMILY B MEMBER 10, MITOCHONDRIAL"/>
    <property type="match status" value="1"/>
</dbReference>
<keyword evidence="7" id="KW-0067">ATP-binding</keyword>
<dbReference type="Gene3D" id="1.20.1560.10">
    <property type="entry name" value="ABC transporter type 1, transmembrane domain"/>
    <property type="match status" value="1"/>
</dbReference>
<dbReference type="CDD" id="cd03245">
    <property type="entry name" value="ABCC_bacteriocin_exporters"/>
    <property type="match status" value="1"/>
</dbReference>
<dbReference type="GO" id="GO:0005886">
    <property type="term" value="C:plasma membrane"/>
    <property type="evidence" value="ECO:0007669"/>
    <property type="project" value="UniProtKB-SubCell"/>
</dbReference>
<evidence type="ECO:0000256" key="1">
    <source>
        <dbReference type="ARBA" id="ARBA00004651"/>
    </source>
</evidence>
<dbReference type="GO" id="GO:0008233">
    <property type="term" value="F:peptidase activity"/>
    <property type="evidence" value="ECO:0007669"/>
    <property type="project" value="InterPro"/>
</dbReference>
<reference evidence="15 16" key="1">
    <citation type="submission" date="2022-06" db="EMBL/GenBank/DDBJ databases">
        <title>Isolation of gut microbiota from human fecal samples.</title>
        <authorList>
            <person name="Pamer E.G."/>
            <person name="Barat B."/>
            <person name="Waligurski E."/>
            <person name="Medina S."/>
            <person name="Paddock L."/>
            <person name="Mostad J."/>
        </authorList>
    </citation>
    <scope>NUCLEOTIDE SEQUENCE [LARGE SCALE GENOMIC DNA]</scope>
    <source>
        <strain evidence="15 16">DFI.9.90</strain>
    </source>
</reference>
<evidence type="ECO:0000313" key="15">
    <source>
        <dbReference type="EMBL" id="MCQ4814733.1"/>
    </source>
</evidence>
<name>A0AAW5K7K4_9BACT</name>
<dbReference type="FunFam" id="3.40.50.300:FF:000299">
    <property type="entry name" value="ABC transporter ATP-binding protein/permease"/>
    <property type="match status" value="1"/>
</dbReference>
<dbReference type="NCBIfam" id="TIGR03375">
    <property type="entry name" value="type_I_sec_LssB"/>
    <property type="match status" value="1"/>
</dbReference>
<feature type="transmembrane region" description="Helical" evidence="11">
    <location>
        <begin position="306"/>
        <end position="332"/>
    </location>
</feature>
<evidence type="ECO:0000256" key="7">
    <source>
        <dbReference type="ARBA" id="ARBA00022840"/>
    </source>
</evidence>
<feature type="domain" description="Peptidase C39" evidence="14">
    <location>
        <begin position="24"/>
        <end position="149"/>
    </location>
</feature>
<dbReference type="EMBL" id="JANFYT010000019">
    <property type="protein sequence ID" value="MCQ4814733.1"/>
    <property type="molecule type" value="Genomic_DNA"/>
</dbReference>
<feature type="transmembrane region" description="Helical" evidence="11">
    <location>
        <begin position="218"/>
        <end position="235"/>
    </location>
</feature>
<feature type="compositionally biased region" description="Basic and acidic residues" evidence="10">
    <location>
        <begin position="1"/>
        <end position="16"/>
    </location>
</feature>
<feature type="transmembrane region" description="Helical" evidence="11">
    <location>
        <begin position="184"/>
        <end position="206"/>
    </location>
</feature>